<evidence type="ECO:0000256" key="1">
    <source>
        <dbReference type="SAM" id="SignalP"/>
    </source>
</evidence>
<dbReference type="eggNOG" id="ENOG502TI9I">
    <property type="taxonomic scope" value="Eukaryota"/>
</dbReference>
<reference evidence="4" key="1">
    <citation type="submission" date="2016-11" db="UniProtKB">
        <authorList>
            <consortium name="WormBaseParasite"/>
        </authorList>
    </citation>
    <scope>IDENTIFICATION</scope>
</reference>
<feature type="chain" id="PRO_5009309696" evidence="1">
    <location>
        <begin position="22"/>
        <end position="197"/>
    </location>
</feature>
<accession>A0A1I7V2A2</accession>
<dbReference type="Pfam" id="PF01579">
    <property type="entry name" value="DUF19"/>
    <property type="match status" value="1"/>
</dbReference>
<evidence type="ECO:0000259" key="2">
    <source>
        <dbReference type="Pfam" id="PF01579"/>
    </source>
</evidence>
<keyword evidence="1" id="KW-0732">Signal</keyword>
<dbReference type="Proteomes" id="UP000095282">
    <property type="component" value="Unplaced"/>
</dbReference>
<evidence type="ECO:0000313" key="3">
    <source>
        <dbReference type="Proteomes" id="UP000095282"/>
    </source>
</evidence>
<keyword evidence="3" id="KW-1185">Reference proteome</keyword>
<feature type="domain" description="T20D4.11-like" evidence="2">
    <location>
        <begin position="33"/>
        <end position="192"/>
    </location>
</feature>
<feature type="signal peptide" evidence="1">
    <location>
        <begin position="1"/>
        <end position="21"/>
    </location>
</feature>
<dbReference type="InterPro" id="IPR002542">
    <property type="entry name" value="T20D4.11-like_dom"/>
</dbReference>
<dbReference type="PANTHER" id="PTHR21453:SF28">
    <property type="entry name" value="DUF19 DOMAIN-CONTAINING PROTEIN-RELATED"/>
    <property type="match status" value="1"/>
</dbReference>
<dbReference type="PIRSF" id="PIRSF015697">
    <property type="entry name" value="UCP015697"/>
    <property type="match status" value="1"/>
</dbReference>
<dbReference type="AlphaFoldDB" id="A0A1I7V2A2"/>
<protein>
    <submittedName>
        <fullName evidence="4">DUF19 domain-containing protein</fullName>
    </submittedName>
</protein>
<sequence length="197" mass="22407">MIVFSSFIIFFGTILIGFVQGASVPPIGSGDNCTVADTYHAMSCAFRMIDFGAKIEELDVEDRAEMKEFKRSCVALDNCFESVGHCRAFNDEQGRRAFRMVKTYCGILTFIAESFKECDDKLAAHNSTCYNDWDPFVEEIVLDDKTEEACNNYFGKDQCLKKEVVEQCSQKEWDGLRETLITLNKEVLKQCDFKNLA</sequence>
<dbReference type="PANTHER" id="PTHR21453">
    <property type="entry name" value="DUF19 DOMAIN-CONTAINING PROTEIN-RELATED-RELATED"/>
    <property type="match status" value="1"/>
</dbReference>
<dbReference type="WBParaSite" id="Csp11.Scaffold630.g21680.t1">
    <property type="protein sequence ID" value="Csp11.Scaffold630.g21680.t1"/>
    <property type="gene ID" value="Csp11.Scaffold630.g21680"/>
</dbReference>
<organism evidence="3 4">
    <name type="scientific">Caenorhabditis tropicalis</name>
    <dbReference type="NCBI Taxonomy" id="1561998"/>
    <lineage>
        <taxon>Eukaryota</taxon>
        <taxon>Metazoa</taxon>
        <taxon>Ecdysozoa</taxon>
        <taxon>Nematoda</taxon>
        <taxon>Chromadorea</taxon>
        <taxon>Rhabditida</taxon>
        <taxon>Rhabditina</taxon>
        <taxon>Rhabditomorpha</taxon>
        <taxon>Rhabditoidea</taxon>
        <taxon>Rhabditidae</taxon>
        <taxon>Peloderinae</taxon>
        <taxon>Caenorhabditis</taxon>
    </lineage>
</organism>
<name>A0A1I7V2A2_9PELO</name>
<evidence type="ECO:0000313" key="4">
    <source>
        <dbReference type="WBParaSite" id="Csp11.Scaffold630.g21680.t1"/>
    </source>
</evidence>
<proteinExistence type="predicted"/>
<dbReference type="InterPro" id="IPR016638">
    <property type="entry name" value="UPF0376"/>
</dbReference>